<organism evidence="2 3">
    <name type="scientific">Plasmodium vivax</name>
    <name type="common">malaria parasite P. vivax</name>
    <dbReference type="NCBI Taxonomy" id="5855"/>
    <lineage>
        <taxon>Eukaryota</taxon>
        <taxon>Sar</taxon>
        <taxon>Alveolata</taxon>
        <taxon>Apicomplexa</taxon>
        <taxon>Aconoidasida</taxon>
        <taxon>Haemosporida</taxon>
        <taxon>Plasmodiidae</taxon>
        <taxon>Plasmodium</taxon>
        <taxon>Plasmodium (Plasmodium)</taxon>
    </lineage>
</organism>
<dbReference type="EMBL" id="LT615241">
    <property type="protein sequence ID" value="SCO65451.1"/>
    <property type="molecule type" value="Genomic_DNA"/>
</dbReference>
<evidence type="ECO:0000313" key="3">
    <source>
        <dbReference type="Proteomes" id="UP000196402"/>
    </source>
</evidence>
<dbReference type="VEuPathDB" id="PlasmoDB:PVW1_100014700"/>
<evidence type="ECO:0000256" key="1">
    <source>
        <dbReference type="SAM" id="MobiDB-lite"/>
    </source>
</evidence>
<protein>
    <submittedName>
        <fullName evidence="2">VIR protein</fullName>
    </submittedName>
</protein>
<feature type="compositionally biased region" description="Polar residues" evidence="1">
    <location>
        <begin position="286"/>
        <end position="300"/>
    </location>
</feature>
<feature type="compositionally biased region" description="Gly residues" evidence="1">
    <location>
        <begin position="275"/>
        <end position="285"/>
    </location>
</feature>
<dbReference type="InterPro" id="IPR008780">
    <property type="entry name" value="Plasmodium_Vir"/>
</dbReference>
<evidence type="ECO:0000313" key="2">
    <source>
        <dbReference type="EMBL" id="SCO65451.1"/>
    </source>
</evidence>
<gene>
    <name evidence="2" type="ORF">PVT01_030026600</name>
</gene>
<name>A0A1G4GSA5_PLAVI</name>
<accession>A0A1G4GSA5</accession>
<dbReference type="AlphaFoldDB" id="A0A1G4GSA5"/>
<dbReference type="Proteomes" id="UP000196402">
    <property type="component" value="Chromosome 3"/>
</dbReference>
<proteinExistence type="predicted"/>
<dbReference type="VEuPathDB" id="PlasmoDB:PVP01_0001380"/>
<reference evidence="2 3" key="1">
    <citation type="submission" date="2016-07" db="EMBL/GenBank/DDBJ databases">
        <authorList>
            <consortium name="Pathogen Informatics"/>
        </authorList>
    </citation>
    <scope>NUCLEOTIDE SEQUENCE [LARGE SCALE GENOMIC DNA]</scope>
</reference>
<dbReference type="Pfam" id="PF05795">
    <property type="entry name" value="Plasmodium_Vir"/>
    <property type="match status" value="1"/>
</dbReference>
<dbReference type="VEuPathDB" id="PlasmoDB:PVPAM_000030300"/>
<sequence>MSKDITDIAYWKEKYPFLNNMVTAYEEFNSDVIDEYSSTIESSVMSLLKSWGWYEEKHKDIYKKLTRNLLLLLNKKYMKMSNEDYCRFLNQWVYHSRKKYDINKYYISLFYQAVHGSIISLGARNYCSYYSYDKYYENSTNIIKLQNFYNNVNTIRDILIKESTTHDRNSQYCYAQRYANECVKIYRNMYDEFCAGDKSSILKNQKTCSELSTFNNIYTTFLFNQGDINKKIPDLASEENEKLFGCPADESTALQERKQGSGPALGKGTLSSPGQGMGTVAGPGQGSISDGVEQSDNPKPFNTTSVVSAMAGIPPFLALIYKFTPVGTLFRPKNKKSINAFNHLDEEIEKELFYRRHENATINSSPEKYNVAYGPA</sequence>
<feature type="region of interest" description="Disordered" evidence="1">
    <location>
        <begin position="255"/>
        <end position="300"/>
    </location>
</feature>